<name>A0A7T2S5G3_DELAC</name>
<gene>
    <name evidence="1" type="ORF">I6G66_04285</name>
</gene>
<dbReference type="EMBL" id="CP065668">
    <property type="protein sequence ID" value="QPS09261.1"/>
    <property type="molecule type" value="Genomic_DNA"/>
</dbReference>
<evidence type="ECO:0000313" key="1">
    <source>
        <dbReference type="EMBL" id="QPS09261.1"/>
    </source>
</evidence>
<accession>A0A7T2S5G3</accession>
<evidence type="ECO:0000313" key="2">
    <source>
        <dbReference type="Proteomes" id="UP000594778"/>
    </source>
</evidence>
<dbReference type="Proteomes" id="UP000594778">
    <property type="component" value="Chromosome"/>
</dbReference>
<protein>
    <submittedName>
        <fullName evidence="1">Uncharacterized protein</fullName>
    </submittedName>
</protein>
<proteinExistence type="predicted"/>
<dbReference type="InterPro" id="IPR021077">
    <property type="entry name" value="Phage_phi-Lf_Orf112"/>
</dbReference>
<dbReference type="Pfam" id="PF12375">
    <property type="entry name" value="DUF3653"/>
    <property type="match status" value="1"/>
</dbReference>
<dbReference type="AlphaFoldDB" id="A0A7T2S5G3"/>
<dbReference type="RefSeq" id="WP_197956249.1">
    <property type="nucleotide sequence ID" value="NZ_CP065668.1"/>
</dbReference>
<dbReference type="NCBIfam" id="NF040522">
    <property type="entry name" value="VC1465_fam"/>
    <property type="match status" value="1"/>
</dbReference>
<organism evidence="1 2">
    <name type="scientific">Delftia acidovorans</name>
    <name type="common">Pseudomonas acidovorans</name>
    <name type="synonym">Comamonas acidovorans</name>
    <dbReference type="NCBI Taxonomy" id="80866"/>
    <lineage>
        <taxon>Bacteria</taxon>
        <taxon>Pseudomonadati</taxon>
        <taxon>Pseudomonadota</taxon>
        <taxon>Betaproteobacteria</taxon>
        <taxon>Burkholderiales</taxon>
        <taxon>Comamonadaceae</taxon>
        <taxon>Delftia</taxon>
    </lineage>
</organism>
<sequence>MYQSLGLDLPGCAQLLHVSERTLHHWACGKHDIPYATYRLLRLLNRMELPGQTWQGWSFHGHKLISPEVHVFVGADSAWLEHGILKT</sequence>
<reference evidence="1 2" key="1">
    <citation type="submission" date="2020-12" db="EMBL/GenBank/DDBJ databases">
        <title>FDA dAtabase for Regulatory Grade micrObial Sequences (FDA-ARGOS): Supporting development and validation of Infectious Disease Dx tests.</title>
        <authorList>
            <person name="Sproer C."/>
            <person name="Gronow S."/>
            <person name="Severitt S."/>
            <person name="Schroder I."/>
            <person name="Tallon L."/>
            <person name="Sadzewicz L."/>
            <person name="Zhao X."/>
            <person name="Boylan J."/>
            <person name="Ott S."/>
            <person name="Bowen H."/>
            <person name="Vavikolanu K."/>
            <person name="Mehta A."/>
            <person name="Aluvathingal J."/>
            <person name="Nadendla S."/>
            <person name="Lowell S."/>
            <person name="Myers T."/>
            <person name="Yan Y."/>
            <person name="Sichtig H."/>
        </authorList>
    </citation>
    <scope>NUCLEOTIDE SEQUENCE [LARGE SCALE GENOMIC DNA]</scope>
    <source>
        <strain evidence="1 2">FDAARGOS_909</strain>
    </source>
</reference>